<accession>F2V0T7</accession>
<name>F2V0T7_ACTVI</name>
<dbReference type="Gene3D" id="1.10.10.10">
    <property type="entry name" value="Winged helix-like DNA-binding domain superfamily/Winged helix DNA-binding domain"/>
    <property type="match status" value="1"/>
</dbReference>
<dbReference type="AlphaFoldDB" id="F2V0T7"/>
<dbReference type="PANTHER" id="PTHR43252:SF6">
    <property type="entry name" value="NEGATIVE TRANSCRIPTION REGULATOR PADR"/>
    <property type="match status" value="1"/>
</dbReference>
<dbReference type="Proteomes" id="UP000004668">
    <property type="component" value="Unassembled WGS sequence"/>
</dbReference>
<feature type="domain" description="Transcription regulator PadR N-terminal" evidence="1">
    <location>
        <begin position="27"/>
        <end position="100"/>
    </location>
</feature>
<evidence type="ECO:0000313" key="3">
    <source>
        <dbReference type="Proteomes" id="UP000004668"/>
    </source>
</evidence>
<dbReference type="Pfam" id="PF03551">
    <property type="entry name" value="PadR"/>
    <property type="match status" value="1"/>
</dbReference>
<evidence type="ECO:0000313" key="2">
    <source>
        <dbReference type="EMBL" id="EGE36935.2"/>
    </source>
</evidence>
<evidence type="ECO:0000259" key="1">
    <source>
        <dbReference type="Pfam" id="PF03551"/>
    </source>
</evidence>
<dbReference type="eggNOG" id="COG1695">
    <property type="taxonomic scope" value="Bacteria"/>
</dbReference>
<dbReference type="InterPro" id="IPR005149">
    <property type="entry name" value="Tscrpt_reg_PadR_N"/>
</dbReference>
<reference evidence="3" key="1">
    <citation type="submission" date="2010-02" db="EMBL/GenBank/DDBJ databases">
        <title>The Genome Sequence of Prevotella oris strain C735.</title>
        <authorList>
            <consortium name="The Broad Institute Genome Sequencing Platform"/>
            <person name="Ward D."/>
            <person name="Feldgarden M."/>
            <person name="Earl A."/>
            <person name="Young S.K."/>
            <person name="Zeng Q."/>
            <person name="Koehrsen M."/>
            <person name="Alvarado L."/>
            <person name="Berlin A."/>
            <person name="Bochicchio J."/>
            <person name="Borenstein D."/>
            <person name="Chapman S.B."/>
            <person name="Chen Z."/>
            <person name="Engels R."/>
            <person name="Freedman E."/>
            <person name="Gellesch M."/>
            <person name="Goldberg J."/>
            <person name="Griggs A."/>
            <person name="Gujja S."/>
            <person name="Heilman E."/>
            <person name="Heiman D."/>
            <person name="Hepburn T."/>
            <person name="Howarth C."/>
            <person name="Jen D."/>
            <person name="Larson L."/>
            <person name="Mehta T."/>
            <person name="Park D."/>
            <person name="Pearson M."/>
            <person name="Roberts A."/>
            <person name="Saif S."/>
            <person name="Shea T."/>
            <person name="Shenoy N."/>
            <person name="Sisk P."/>
            <person name="Stolte C."/>
            <person name="Sykes S."/>
            <person name="Thomson T."/>
            <person name="Walk T."/>
            <person name="White J."/>
            <person name="Yandava C."/>
            <person name="Sibley C.D."/>
            <person name="Field T.R."/>
            <person name="Grinwis M."/>
            <person name="Eshaghurshan C.S."/>
            <person name="Surette M.G."/>
            <person name="Haas B."/>
            <person name="Nusbaum C."/>
            <person name="Birren B."/>
        </authorList>
    </citation>
    <scope>NUCLEOTIDE SEQUENCE [LARGE SCALE GENOMIC DNA]</scope>
    <source>
        <strain evidence="3">C505</strain>
    </source>
</reference>
<dbReference type="InterPro" id="IPR036390">
    <property type="entry name" value="WH_DNA-bd_sf"/>
</dbReference>
<comment type="caution">
    <text evidence="2">The sequence shown here is derived from an EMBL/GenBank/DDBJ whole genome shotgun (WGS) entry which is preliminary data.</text>
</comment>
<gene>
    <name evidence="2" type="ORF">HMPREF0059_02298</name>
</gene>
<protein>
    <recommendedName>
        <fullName evidence="1">Transcription regulator PadR N-terminal domain-containing protein</fullName>
    </recommendedName>
</protein>
<proteinExistence type="predicted"/>
<sequence>MHILLTEYVVRVYTQRIVAAMESKLTLLGLLSAGPGHGYDLKRSWDHWFAASKPLAYGQVYATLARLVRDGLITQIETEPGAGPERKRYEVTDAGRQSVEQWLLTPVTPAGDVQADIFAKTVIALMLDDDAGRLLDLQRAEHMARMRELTRLKQDGDLRTVLLADHALFHIEADLRWMETTAARLSELREEVRS</sequence>
<organism evidence="2 3">
    <name type="scientific">Actinomyces viscosus C505</name>
    <dbReference type="NCBI Taxonomy" id="562973"/>
    <lineage>
        <taxon>Bacteria</taxon>
        <taxon>Bacillati</taxon>
        <taxon>Actinomycetota</taxon>
        <taxon>Actinomycetes</taxon>
        <taxon>Actinomycetales</taxon>
        <taxon>Actinomycetaceae</taxon>
        <taxon>Actinomyces</taxon>
    </lineage>
</organism>
<dbReference type="SUPFAM" id="SSF46785">
    <property type="entry name" value="Winged helix' DNA-binding domain"/>
    <property type="match status" value="1"/>
</dbReference>
<dbReference type="HOGENOM" id="CLU_089258_0_1_11"/>
<dbReference type="EMBL" id="ACRE02000036">
    <property type="protein sequence ID" value="EGE36935.2"/>
    <property type="molecule type" value="Genomic_DNA"/>
</dbReference>
<dbReference type="InterPro" id="IPR036388">
    <property type="entry name" value="WH-like_DNA-bd_sf"/>
</dbReference>
<reference evidence="2 3" key="2">
    <citation type="submission" date="2011-10" db="EMBL/GenBank/DDBJ databases">
        <title>The Genome Sequence of Actinomyces viscosus C505.</title>
        <authorList>
            <consortium name="The Broad Institute Genome Sequencing Platform"/>
            <consortium name="The Broad Institute Genome Sequencing Center for Infectious Disease"/>
            <person name="Earl A."/>
            <person name="Ward D."/>
            <person name="Feldgarden M."/>
            <person name="Gevers D."/>
            <person name="Sibley C.D."/>
            <person name="Field T.R."/>
            <person name="Grinwis M."/>
            <person name="Eshaghurshan C.S."/>
            <person name="Surette M.G."/>
            <person name="Young S.K."/>
            <person name="Zeng Q."/>
            <person name="Gargeya S."/>
            <person name="Fitzgerald M."/>
            <person name="Haas B."/>
            <person name="Abouelleil A."/>
            <person name="Alvarado L."/>
            <person name="Arachchi H.M."/>
            <person name="Berlin A."/>
            <person name="Brown A."/>
            <person name="Chapman S.B."/>
            <person name="Chen Z."/>
            <person name="Dunbar C."/>
            <person name="Freedman E."/>
            <person name="Gearin G."/>
            <person name="Goldberg J."/>
            <person name="Griggs A."/>
            <person name="Gujja S."/>
            <person name="Heiman D."/>
            <person name="Howarth C."/>
            <person name="Larson L."/>
            <person name="Lui A."/>
            <person name="MacDonald P.J.P."/>
            <person name="Montmayeur A."/>
            <person name="Murphy C."/>
            <person name="Neiman D."/>
            <person name="Pearson M."/>
            <person name="Priest M."/>
            <person name="Roberts A."/>
            <person name="Saif S."/>
            <person name="Shea T."/>
            <person name="Shenoy N."/>
            <person name="Sisk P."/>
            <person name="Stolte C."/>
            <person name="Sykes S."/>
            <person name="Wortman J."/>
            <person name="Nusbaum C."/>
            <person name="Birren B."/>
        </authorList>
    </citation>
    <scope>NUCLEOTIDE SEQUENCE [LARGE SCALE GENOMIC DNA]</scope>
    <source>
        <strain evidence="2 3">C505</strain>
    </source>
</reference>
<dbReference type="PANTHER" id="PTHR43252">
    <property type="entry name" value="TRANSCRIPTIONAL REGULATOR YQJI"/>
    <property type="match status" value="1"/>
</dbReference>